<proteinExistence type="predicted"/>
<dbReference type="PROSITE" id="PS51257">
    <property type="entry name" value="PROKAR_LIPOPROTEIN"/>
    <property type="match status" value="1"/>
</dbReference>
<evidence type="ECO:0000313" key="4">
    <source>
        <dbReference type="Proteomes" id="UP000468531"/>
    </source>
</evidence>
<name>A0A6P1BGJ1_9BRAD</name>
<evidence type="ECO:0000313" key="3">
    <source>
        <dbReference type="EMBL" id="NEU97656.1"/>
    </source>
</evidence>
<accession>A0A6P1BGJ1</accession>
<dbReference type="EMBL" id="VKHP01000065">
    <property type="protein sequence ID" value="NEU97656.1"/>
    <property type="molecule type" value="Genomic_DNA"/>
</dbReference>
<evidence type="ECO:0000256" key="1">
    <source>
        <dbReference type="SAM" id="MobiDB-lite"/>
    </source>
</evidence>
<feature type="chain" id="PRO_5027103460" description="Cytochrome c domain-containing protein" evidence="2">
    <location>
        <begin position="26"/>
        <end position="309"/>
    </location>
</feature>
<evidence type="ECO:0000256" key="2">
    <source>
        <dbReference type="SAM" id="SignalP"/>
    </source>
</evidence>
<organism evidence="3 4">
    <name type="scientific">Bradyrhizobium uaiense</name>
    <dbReference type="NCBI Taxonomy" id="2594946"/>
    <lineage>
        <taxon>Bacteria</taxon>
        <taxon>Pseudomonadati</taxon>
        <taxon>Pseudomonadota</taxon>
        <taxon>Alphaproteobacteria</taxon>
        <taxon>Hyphomicrobiales</taxon>
        <taxon>Nitrobacteraceae</taxon>
        <taxon>Bradyrhizobium</taxon>
    </lineage>
</organism>
<feature type="region of interest" description="Disordered" evidence="1">
    <location>
        <begin position="89"/>
        <end position="309"/>
    </location>
</feature>
<reference evidence="3 4" key="1">
    <citation type="journal article" date="2020" name="Arch. Microbiol.">
        <title>Bradyrhizobium uaiense sp. nov., a new highly efficient cowpea symbiont.</title>
        <authorList>
            <person name="Cabral Michel D."/>
            <person name="Azarias Guimaraes A."/>
            <person name="Martins da Costa E."/>
            <person name="Soares de Carvalho T."/>
            <person name="Balsanelli E."/>
            <person name="Willems A."/>
            <person name="Maltempi de Souza E."/>
            <person name="de Souza Moreira F.M."/>
        </authorList>
    </citation>
    <scope>NUCLEOTIDE SEQUENCE [LARGE SCALE GENOMIC DNA]</scope>
    <source>
        <strain evidence="3 4">UFLA 03-164</strain>
    </source>
</reference>
<dbReference type="AlphaFoldDB" id="A0A6P1BGJ1"/>
<feature type="compositionally biased region" description="Pro residues" evidence="1">
    <location>
        <begin position="260"/>
        <end position="296"/>
    </location>
</feature>
<feature type="compositionally biased region" description="Basic and acidic residues" evidence="1">
    <location>
        <begin position="192"/>
        <end position="204"/>
    </location>
</feature>
<keyword evidence="2" id="KW-0732">Signal</keyword>
<evidence type="ECO:0008006" key="5">
    <source>
        <dbReference type="Google" id="ProtNLM"/>
    </source>
</evidence>
<gene>
    <name evidence="3" type="ORF">FNJ47_17905</name>
</gene>
<dbReference type="RefSeq" id="WP_163155272.1">
    <property type="nucleotide sequence ID" value="NZ_VKHP01000065.1"/>
</dbReference>
<comment type="caution">
    <text evidence="3">The sequence shown here is derived from an EMBL/GenBank/DDBJ whole genome shotgun (WGS) entry which is preliminary data.</text>
</comment>
<keyword evidence="4" id="KW-1185">Reference proteome</keyword>
<feature type="signal peptide" evidence="2">
    <location>
        <begin position="1"/>
        <end position="25"/>
    </location>
</feature>
<dbReference type="Proteomes" id="UP000468531">
    <property type="component" value="Unassembled WGS sequence"/>
</dbReference>
<feature type="compositionally biased region" description="Low complexity" evidence="1">
    <location>
        <begin position="297"/>
        <end position="309"/>
    </location>
</feature>
<feature type="compositionally biased region" description="Basic and acidic residues" evidence="1">
    <location>
        <begin position="93"/>
        <end position="109"/>
    </location>
</feature>
<sequence>MLSRALSLAAVTLLIGCLSAVSAEAQNLEAGKSPSQIFAGTCTVCHKSPRGLLKSVPAGSLPGFLRQHYTTSSDMAGILASYLISNGANDPRYQAKDLPKGAKGREGRQEANQSPEQPPERPTRRQNQGASPQEGAKPDADGLNPEGHSAHRGKRMARPSEAPEGARPDDGQAPQAAGDGKPSRQKHGRRGKPVEEPKSEDAPKGEAAGDEPRTAVKREDKGEAEKPAKPSSQPDTAKVDAPESNAGSEPAPARSDPVPQVTPAPEPAAAPSPTPAPATPPVTAAAPPPPPPPPPTTSGSGTPEAPTSK</sequence>
<protein>
    <recommendedName>
        <fullName evidence="5">Cytochrome c domain-containing protein</fullName>
    </recommendedName>
</protein>
<feature type="compositionally biased region" description="Basic and acidic residues" evidence="1">
    <location>
        <begin position="210"/>
        <end position="228"/>
    </location>
</feature>